<reference evidence="2" key="1">
    <citation type="submission" date="2019-06" db="EMBL/GenBank/DDBJ databases">
        <title>Draft genome sequence of the griseofulvin-producing fungus Xylaria cubensis strain G536.</title>
        <authorList>
            <person name="Mead M.E."/>
            <person name="Raja H.A."/>
            <person name="Steenwyk J.L."/>
            <person name="Knowles S.L."/>
            <person name="Oberlies N.H."/>
            <person name="Rokas A."/>
        </authorList>
    </citation>
    <scope>NUCLEOTIDE SEQUENCE [LARGE SCALE GENOMIC DNA]</scope>
    <source>
        <strain evidence="2">G536</strain>
    </source>
</reference>
<gene>
    <name evidence="1" type="ORF">FHL15_001327</name>
</gene>
<dbReference type="EMBL" id="VFLP01000005">
    <property type="protein sequence ID" value="TRX97572.1"/>
    <property type="molecule type" value="Genomic_DNA"/>
</dbReference>
<sequence length="230" mass="25109">MAGELDVDLASGKRACAATRTAMGRRWVGSEKGVETTSATGQPARRRSGFVGNLVTNSIQAKSQCSGRPSSTVGRRREGVESNIIPTGYAGLRTPGQQRFDRLARELTGVILWAGYVIPWLMQRRLCPDNLINLRARKPSAGPDQMGSRQLIKESGEIAQMMVGLGGCISPADLESTVAEFRDWTSEIEATRTDIPTSNVGMRSSDSPTYLLRQTRRDCCRGRPGYHHIA</sequence>
<name>A0A553IBK6_9PEZI</name>
<evidence type="ECO:0000313" key="2">
    <source>
        <dbReference type="Proteomes" id="UP000319160"/>
    </source>
</evidence>
<protein>
    <submittedName>
        <fullName evidence="1">Uncharacterized protein</fullName>
    </submittedName>
</protein>
<proteinExistence type="predicted"/>
<accession>A0A553IBK6</accession>
<dbReference type="AlphaFoldDB" id="A0A553IBK6"/>
<dbReference type="Proteomes" id="UP000319160">
    <property type="component" value="Unassembled WGS sequence"/>
</dbReference>
<organism evidence="1 2">
    <name type="scientific">Xylaria flabelliformis</name>
    <dbReference type="NCBI Taxonomy" id="2512241"/>
    <lineage>
        <taxon>Eukaryota</taxon>
        <taxon>Fungi</taxon>
        <taxon>Dikarya</taxon>
        <taxon>Ascomycota</taxon>
        <taxon>Pezizomycotina</taxon>
        <taxon>Sordariomycetes</taxon>
        <taxon>Xylariomycetidae</taxon>
        <taxon>Xylariales</taxon>
        <taxon>Xylariaceae</taxon>
        <taxon>Xylaria</taxon>
    </lineage>
</organism>
<comment type="caution">
    <text evidence="1">The sequence shown here is derived from an EMBL/GenBank/DDBJ whole genome shotgun (WGS) entry which is preliminary data.</text>
</comment>
<evidence type="ECO:0000313" key="1">
    <source>
        <dbReference type="EMBL" id="TRX97572.1"/>
    </source>
</evidence>
<keyword evidence="2" id="KW-1185">Reference proteome</keyword>